<dbReference type="EMBL" id="QICM01000033">
    <property type="protein sequence ID" value="PXV62439.1"/>
    <property type="molecule type" value="Genomic_DNA"/>
</dbReference>
<reference evidence="3 6" key="2">
    <citation type="submission" date="2016-10" db="EMBL/GenBank/DDBJ databases">
        <authorList>
            <person name="de Groot N.N."/>
        </authorList>
    </citation>
    <scope>NUCLEOTIDE SEQUENCE [LARGE SCALE GENOMIC DNA]</scope>
    <source>
        <strain evidence="3 6">WG7</strain>
    </source>
</reference>
<reference evidence="1 7" key="3">
    <citation type="submission" date="2018-04" db="EMBL/GenBank/DDBJ databases">
        <title>Subsurface microbial communities from deep shales in Ohio and West Virginia, USA.</title>
        <authorList>
            <person name="Wrighton K."/>
        </authorList>
    </citation>
    <scope>NUCLEOTIDE SEQUENCE [LARGE SCALE GENOMIC DNA]</scope>
    <source>
        <strain evidence="5 8">DSMZ 11287</strain>
        <strain evidence="1 7">MSL28</strain>
    </source>
</reference>
<evidence type="ECO:0000313" key="10">
    <source>
        <dbReference type="Proteomes" id="UP000324896"/>
    </source>
</evidence>
<dbReference type="Proteomes" id="UP000295758">
    <property type="component" value="Unassembled WGS sequence"/>
</dbReference>
<dbReference type="EMBL" id="SOEF01000027">
    <property type="protein sequence ID" value="TDX41395.1"/>
    <property type="molecule type" value="Genomic_DNA"/>
</dbReference>
<reference evidence="4 9" key="4">
    <citation type="submission" date="2019-03" db="EMBL/GenBank/DDBJ databases">
        <title>Deep subsurface shale carbon reservoir microbial communities from Ohio and West Virginia, USA.</title>
        <authorList>
            <person name="Wrighton K."/>
        </authorList>
    </citation>
    <scope>NUCLEOTIDE SEQUENCE [LARGE SCALE GENOMIC DNA]</scope>
    <source>
        <strain evidence="4 9">UTICA-S4D12</strain>
    </source>
</reference>
<proteinExistence type="predicted"/>
<evidence type="ECO:0000313" key="3">
    <source>
        <dbReference type="EMBL" id="SDJ02630.1"/>
    </source>
</evidence>
<evidence type="ECO:0000313" key="2">
    <source>
        <dbReference type="EMBL" id="SDC65895.1"/>
    </source>
</evidence>
<dbReference type="EMBL" id="FMYT01000011">
    <property type="protein sequence ID" value="SDC65895.1"/>
    <property type="molecule type" value="Genomic_DNA"/>
</dbReference>
<name>A0A1G6NFI3_9FIRM</name>
<protein>
    <submittedName>
        <fullName evidence="2">Uncharacterized protein</fullName>
    </submittedName>
</protein>
<evidence type="ECO:0000313" key="5">
    <source>
        <dbReference type="EMBL" id="TDX41395.1"/>
    </source>
</evidence>
<dbReference type="EMBL" id="SOAA01000008">
    <property type="protein sequence ID" value="TDS32235.1"/>
    <property type="molecule type" value="Genomic_DNA"/>
</dbReference>
<evidence type="ECO:0000313" key="7">
    <source>
        <dbReference type="Proteomes" id="UP000247389"/>
    </source>
</evidence>
<dbReference type="Proteomes" id="UP000295472">
    <property type="component" value="Unassembled WGS sequence"/>
</dbReference>
<dbReference type="Proteomes" id="UP000324896">
    <property type="component" value="Unassembled WGS sequence"/>
</dbReference>
<sequence>MSEAKILETLVDRFDQLERGWTANSTKLISVLIGLKRN</sequence>
<organism evidence="2 10">
    <name type="scientific">Halanaerobium congolense</name>
    <dbReference type="NCBI Taxonomy" id="54121"/>
    <lineage>
        <taxon>Bacteria</taxon>
        <taxon>Bacillati</taxon>
        <taxon>Bacillota</taxon>
        <taxon>Clostridia</taxon>
        <taxon>Halanaerobiales</taxon>
        <taxon>Halanaerobiaceae</taxon>
        <taxon>Halanaerobium</taxon>
    </lineage>
</organism>
<gene>
    <name evidence="4" type="ORF">BY453_10828</name>
    <name evidence="5" type="ORF">C7954_12714</name>
    <name evidence="1" type="ORF">C8C78_1338</name>
    <name evidence="2" type="ORF">SAMN04488597_11143</name>
    <name evidence="3" type="ORF">SAMN04515654_12343</name>
</gene>
<evidence type="ECO:0000313" key="8">
    <source>
        <dbReference type="Proteomes" id="UP000295472"/>
    </source>
</evidence>
<dbReference type="EMBL" id="FNEH01000023">
    <property type="protein sequence ID" value="SDJ02630.1"/>
    <property type="molecule type" value="Genomic_DNA"/>
</dbReference>
<dbReference type="Proteomes" id="UP000247389">
    <property type="component" value="Unassembled WGS sequence"/>
</dbReference>
<reference evidence="2 10" key="1">
    <citation type="submission" date="2016-10" db="EMBL/GenBank/DDBJ databases">
        <authorList>
            <person name="Varghese N."/>
            <person name="Submissions S."/>
        </authorList>
    </citation>
    <scope>NUCLEOTIDE SEQUENCE [LARGE SCALE GENOMIC DNA]</scope>
    <source>
        <strain evidence="2 10">WG10</strain>
    </source>
</reference>
<evidence type="ECO:0000313" key="6">
    <source>
        <dbReference type="Proteomes" id="UP000198945"/>
    </source>
</evidence>
<accession>A0A1G6NFI3</accession>
<dbReference type="STRING" id="54121.SAMN04515653_1242"/>
<evidence type="ECO:0000313" key="9">
    <source>
        <dbReference type="Proteomes" id="UP000295758"/>
    </source>
</evidence>
<dbReference type="Proteomes" id="UP000198945">
    <property type="component" value="Unassembled WGS sequence"/>
</dbReference>
<dbReference type="AlphaFoldDB" id="A0A1G6NFI3"/>
<evidence type="ECO:0000313" key="4">
    <source>
        <dbReference type="EMBL" id="TDS32235.1"/>
    </source>
</evidence>
<evidence type="ECO:0000313" key="1">
    <source>
        <dbReference type="EMBL" id="PXV62439.1"/>
    </source>
</evidence>